<sequence length="425" mass="42728" precursor="true">MKLTSSVLVAFTLAAPAFSQGADECTGATTLVSGVAEPFVTSGQTASAEAWLCVDQAPDLWYQYTTVGGSGTLRVETCGSTYDTALEVFSGTCGSLTLQDCNDDGCGRQSAIIIPLPPGAGVTYYIRVGGYAGAVGSGQILLIEGDDPDCAMADALEGSVDCATATPLGDGTYVGLNVEEADNDYYAVTIPAGATLSVDLRFVASISDVDLFLWDPAVACDSNDPTSTGLALAQSTSTTGTESVAYTNASGAPLDVIVEIDMYTGGGCNDYDMDISGVGTVVTSIGTSYCTANANSTGAASEIGATGSTSVAANDVTLTATGLPTFAFGFFIVSDTTGFAANPAGSSGNLCVGGAIGRYVGPGQIMSSLGTGSITLGVNLAAIPRPTGAVATAPGDTWSFQLWHRDSSPAGPTSNFTNGTTIVFN</sequence>
<evidence type="ECO:0000313" key="2">
    <source>
        <dbReference type="EMBL" id="QDV05335.1"/>
    </source>
</evidence>
<evidence type="ECO:0008006" key="4">
    <source>
        <dbReference type="Google" id="ProtNLM"/>
    </source>
</evidence>
<dbReference type="OrthoDB" id="222815at2"/>
<name>A0A518EMM8_9BACT</name>
<dbReference type="Proteomes" id="UP000320390">
    <property type="component" value="Chromosome"/>
</dbReference>
<dbReference type="Gene3D" id="2.60.120.380">
    <property type="match status" value="2"/>
</dbReference>
<reference evidence="2 3" key="1">
    <citation type="submission" date="2019-02" db="EMBL/GenBank/DDBJ databases">
        <title>Deep-cultivation of Planctomycetes and their phenomic and genomic characterization uncovers novel biology.</title>
        <authorList>
            <person name="Wiegand S."/>
            <person name="Jogler M."/>
            <person name="Boedeker C."/>
            <person name="Pinto D."/>
            <person name="Vollmers J."/>
            <person name="Rivas-Marin E."/>
            <person name="Kohn T."/>
            <person name="Peeters S.H."/>
            <person name="Heuer A."/>
            <person name="Rast P."/>
            <person name="Oberbeckmann S."/>
            <person name="Bunk B."/>
            <person name="Jeske O."/>
            <person name="Meyerdierks A."/>
            <person name="Storesund J.E."/>
            <person name="Kallscheuer N."/>
            <person name="Luecker S."/>
            <person name="Lage O.M."/>
            <person name="Pohl T."/>
            <person name="Merkel B.J."/>
            <person name="Hornburger P."/>
            <person name="Mueller R.-W."/>
            <person name="Bruemmer F."/>
            <person name="Labrenz M."/>
            <person name="Spormann A.M."/>
            <person name="Op den Camp H."/>
            <person name="Overmann J."/>
            <person name="Amann R."/>
            <person name="Jetten M.S.M."/>
            <person name="Mascher T."/>
            <person name="Medema M.H."/>
            <person name="Devos D.P."/>
            <person name="Kaster A.-K."/>
            <person name="Ovreas L."/>
            <person name="Rohde M."/>
            <person name="Galperin M.Y."/>
            <person name="Jogler C."/>
        </authorList>
    </citation>
    <scope>NUCLEOTIDE SEQUENCE [LARGE SCALE GENOMIC DNA]</scope>
    <source>
        <strain evidence="2 3">Poly30</strain>
    </source>
</reference>
<dbReference type="EMBL" id="CP036434">
    <property type="protein sequence ID" value="QDV05335.1"/>
    <property type="molecule type" value="Genomic_DNA"/>
</dbReference>
<keyword evidence="3" id="KW-1185">Reference proteome</keyword>
<protein>
    <recommendedName>
        <fullName evidence="4">Peptidase C-terminal archaeal/bacterial domain-containing protein</fullName>
    </recommendedName>
</protein>
<evidence type="ECO:0000256" key="1">
    <source>
        <dbReference type="SAM" id="SignalP"/>
    </source>
</evidence>
<feature type="signal peptide" evidence="1">
    <location>
        <begin position="1"/>
        <end position="21"/>
    </location>
</feature>
<keyword evidence="1" id="KW-0732">Signal</keyword>
<evidence type="ECO:0000313" key="3">
    <source>
        <dbReference type="Proteomes" id="UP000320390"/>
    </source>
</evidence>
<dbReference type="AlphaFoldDB" id="A0A518EMM8"/>
<dbReference type="RefSeq" id="WP_145194749.1">
    <property type="nucleotide sequence ID" value="NZ_CP036434.1"/>
</dbReference>
<feature type="chain" id="PRO_5022108949" description="Peptidase C-terminal archaeal/bacterial domain-containing protein" evidence="1">
    <location>
        <begin position="22"/>
        <end position="425"/>
    </location>
</feature>
<gene>
    <name evidence="2" type="ORF">Poly30_08320</name>
</gene>
<proteinExistence type="predicted"/>
<organism evidence="2 3">
    <name type="scientific">Saltatorellus ferox</name>
    <dbReference type="NCBI Taxonomy" id="2528018"/>
    <lineage>
        <taxon>Bacteria</taxon>
        <taxon>Pseudomonadati</taxon>
        <taxon>Planctomycetota</taxon>
        <taxon>Planctomycetia</taxon>
        <taxon>Planctomycetia incertae sedis</taxon>
        <taxon>Saltatorellus</taxon>
    </lineage>
</organism>
<accession>A0A518EMM8</accession>